<sequence length="72" mass="7920">MVALILAICVPVTAFVTGYFTLKGVKVGLGTEEPKIIHKEADEEEEQEEPQENTELASMLSEWINGAEKKEG</sequence>
<evidence type="ECO:0000313" key="1">
    <source>
        <dbReference type="EMBL" id="MEN2765769.1"/>
    </source>
</evidence>
<evidence type="ECO:0000313" key="2">
    <source>
        <dbReference type="Proteomes" id="UP001444625"/>
    </source>
</evidence>
<protein>
    <submittedName>
        <fullName evidence="1">Uncharacterized protein</fullName>
    </submittedName>
</protein>
<dbReference type="Proteomes" id="UP001444625">
    <property type="component" value="Unassembled WGS sequence"/>
</dbReference>
<organism evidence="1 2">
    <name type="scientific">Ornithinibacillus xuwenensis</name>
    <dbReference type="NCBI Taxonomy" id="3144668"/>
    <lineage>
        <taxon>Bacteria</taxon>
        <taxon>Bacillati</taxon>
        <taxon>Bacillota</taxon>
        <taxon>Bacilli</taxon>
        <taxon>Bacillales</taxon>
        <taxon>Bacillaceae</taxon>
        <taxon>Ornithinibacillus</taxon>
    </lineage>
</organism>
<dbReference type="EMBL" id="JBDIML010000001">
    <property type="protein sequence ID" value="MEN2765769.1"/>
    <property type="molecule type" value="Genomic_DNA"/>
</dbReference>
<accession>A0ABU9XF37</accession>
<reference evidence="1 2" key="1">
    <citation type="submission" date="2024-05" db="EMBL/GenBank/DDBJ databases">
        <authorList>
            <person name="Haq I."/>
            <person name="Ullah Z."/>
            <person name="Ahmad R."/>
            <person name="Li M."/>
            <person name="Tong Y."/>
        </authorList>
    </citation>
    <scope>NUCLEOTIDE SEQUENCE [LARGE SCALE GENOMIC DNA]</scope>
    <source>
        <strain evidence="1 2">16A2E</strain>
    </source>
</reference>
<comment type="caution">
    <text evidence="1">The sequence shown here is derived from an EMBL/GenBank/DDBJ whole genome shotgun (WGS) entry which is preliminary data.</text>
</comment>
<gene>
    <name evidence="1" type="ORF">ABC228_01090</name>
</gene>
<proteinExistence type="predicted"/>
<keyword evidence="2" id="KW-1185">Reference proteome</keyword>
<name>A0ABU9XF37_9BACI</name>
<dbReference type="RefSeq" id="WP_345823243.1">
    <property type="nucleotide sequence ID" value="NZ_JBDIML010000001.1"/>
</dbReference>